<dbReference type="InterPro" id="IPR036291">
    <property type="entry name" value="NAD(P)-bd_dom_sf"/>
</dbReference>
<organism evidence="4 5">
    <name type="scientific">Pleionea litopenaei</name>
    <dbReference type="NCBI Taxonomy" id="3070815"/>
    <lineage>
        <taxon>Bacteria</taxon>
        <taxon>Pseudomonadati</taxon>
        <taxon>Pseudomonadota</taxon>
        <taxon>Gammaproteobacteria</taxon>
        <taxon>Oceanospirillales</taxon>
        <taxon>Pleioneaceae</taxon>
        <taxon>Pleionea</taxon>
    </lineage>
</organism>
<evidence type="ECO:0000313" key="4">
    <source>
        <dbReference type="EMBL" id="WMS88352.1"/>
    </source>
</evidence>
<dbReference type="Proteomes" id="UP001239782">
    <property type="component" value="Chromosome"/>
</dbReference>
<dbReference type="FunFam" id="3.40.50.720:FF:000173">
    <property type="entry name" value="3-oxoacyl-[acyl-carrier protein] reductase"/>
    <property type="match status" value="1"/>
</dbReference>
<accession>A0AA51RVG7</accession>
<dbReference type="PANTHER" id="PTHR42760">
    <property type="entry name" value="SHORT-CHAIN DEHYDROGENASES/REDUCTASES FAMILY MEMBER"/>
    <property type="match status" value="1"/>
</dbReference>
<gene>
    <name evidence="4" type="ORF">Q9312_05385</name>
</gene>
<dbReference type="AlphaFoldDB" id="A0AA51RVG7"/>
<evidence type="ECO:0000256" key="1">
    <source>
        <dbReference type="ARBA" id="ARBA00006484"/>
    </source>
</evidence>
<dbReference type="PRINTS" id="PR00081">
    <property type="entry name" value="GDHRDH"/>
</dbReference>
<dbReference type="Gene3D" id="3.40.50.720">
    <property type="entry name" value="NAD(P)-binding Rossmann-like Domain"/>
    <property type="match status" value="1"/>
</dbReference>
<dbReference type="PRINTS" id="PR00080">
    <property type="entry name" value="SDRFAMILY"/>
</dbReference>
<dbReference type="KEGG" id="plei:Q9312_05385"/>
<dbReference type="InterPro" id="IPR002347">
    <property type="entry name" value="SDR_fam"/>
</dbReference>
<dbReference type="GO" id="GO:0030497">
    <property type="term" value="P:fatty acid elongation"/>
    <property type="evidence" value="ECO:0007669"/>
    <property type="project" value="TreeGrafter"/>
</dbReference>
<dbReference type="SUPFAM" id="SSF51735">
    <property type="entry name" value="NAD(P)-binding Rossmann-fold domains"/>
    <property type="match status" value="1"/>
</dbReference>
<evidence type="ECO:0000256" key="2">
    <source>
        <dbReference type="ARBA" id="ARBA00023002"/>
    </source>
</evidence>
<keyword evidence="5" id="KW-1185">Reference proteome</keyword>
<dbReference type="InterPro" id="IPR020904">
    <property type="entry name" value="Sc_DH/Rdtase_CS"/>
</dbReference>
<feature type="domain" description="Ketoreductase" evidence="3">
    <location>
        <begin position="7"/>
        <end position="200"/>
    </location>
</feature>
<dbReference type="NCBIfam" id="NF006072">
    <property type="entry name" value="PRK08217.1"/>
    <property type="match status" value="1"/>
</dbReference>
<dbReference type="PANTHER" id="PTHR42760:SF135">
    <property type="entry name" value="BLL7886 PROTEIN"/>
    <property type="match status" value="1"/>
</dbReference>
<name>A0AA51RVG7_9GAMM</name>
<comment type="similarity">
    <text evidence="1">Belongs to the short-chain dehydrogenases/reductases (SDR) family.</text>
</comment>
<proteinExistence type="inferred from homology"/>
<dbReference type="RefSeq" id="WP_309203563.1">
    <property type="nucleotide sequence ID" value="NZ_CP133548.1"/>
</dbReference>
<protein>
    <submittedName>
        <fullName evidence="4">SDR family oxidoreductase</fullName>
    </submittedName>
</protein>
<sequence>MMKLDAKTVIITGAAQGLGFAIADRLAKQGVNLALIDLNEESLELAVEKLSENNVVVRSYCCNIADETQVVSSFEKILEDFGAIDGLVNNAGITRDQLLVKAKDGEVVDTMSLRNWQQVIDVNLTGVFLCGREAAKHMIAQKTAGVIINISSISRHGNVGQSNYAAAKAGVAALTTTWAKELARYKIRSAAIAPGFIATEMTQAIKPQILDKIRQSIPLGDMGQPDNIASTVQFILENDYISGRVIEVDGALRL</sequence>
<dbReference type="GO" id="GO:0016616">
    <property type="term" value="F:oxidoreductase activity, acting on the CH-OH group of donors, NAD or NADP as acceptor"/>
    <property type="evidence" value="ECO:0007669"/>
    <property type="project" value="UniProtKB-ARBA"/>
</dbReference>
<dbReference type="Pfam" id="PF13561">
    <property type="entry name" value="adh_short_C2"/>
    <property type="match status" value="1"/>
</dbReference>
<evidence type="ECO:0000259" key="3">
    <source>
        <dbReference type="SMART" id="SM00822"/>
    </source>
</evidence>
<dbReference type="SMART" id="SM00822">
    <property type="entry name" value="PKS_KR"/>
    <property type="match status" value="1"/>
</dbReference>
<keyword evidence="2" id="KW-0560">Oxidoreductase</keyword>
<evidence type="ECO:0000313" key="5">
    <source>
        <dbReference type="Proteomes" id="UP001239782"/>
    </source>
</evidence>
<reference evidence="4 5" key="1">
    <citation type="submission" date="2023-08" db="EMBL/GenBank/DDBJ databases">
        <title>Pleionea litopenaei sp. nov., isolated from stomach of juvenile Litopenaeus vannamei.</title>
        <authorList>
            <person name="Rho A.M."/>
            <person name="Hwang C.Y."/>
        </authorList>
    </citation>
    <scope>NUCLEOTIDE SEQUENCE [LARGE SCALE GENOMIC DNA]</scope>
    <source>
        <strain evidence="4 5">HL-JVS1</strain>
    </source>
</reference>
<dbReference type="PROSITE" id="PS00061">
    <property type="entry name" value="ADH_SHORT"/>
    <property type="match status" value="1"/>
</dbReference>
<dbReference type="InterPro" id="IPR057326">
    <property type="entry name" value="KR_dom"/>
</dbReference>
<dbReference type="EMBL" id="CP133548">
    <property type="protein sequence ID" value="WMS88352.1"/>
    <property type="molecule type" value="Genomic_DNA"/>
</dbReference>